<dbReference type="SUPFAM" id="SSF46934">
    <property type="entry name" value="UBA-like"/>
    <property type="match status" value="1"/>
</dbReference>
<dbReference type="EMBL" id="JYNV01000145">
    <property type="protein sequence ID" value="KZM24996.1"/>
    <property type="molecule type" value="Genomic_DNA"/>
</dbReference>
<sequence length="1047" mass="117618">MSLPHFAPFPDAKVRQSILPDEWQLYLDSWTSLTDLYLRLNDQQFASARQGVDSLGLFLISFFHELASDDSLAARVVTLRKKSFFLLHRIWSGQDIEDAFLSWPILADICHVFTKSEQLRILLQKLWKRKGEAIEKSLQTAKTSLIRNLDSKRPEEAESTLNRIAPLLKASPDTSIYMLTGSDFLDSLYSAYPKVSQSMQKKLVTIAYLGLMATLEGAKPNYSLLSDHLYSLKSSEEQEQKKDPGKKTLVADLVTNTPLLEKIRDRATAPEASRVKNTAASLSTFRQSGVARPKRLVRRKVDKGKSKAADDEYGHGAFTGEMHIHRMSVVTQIQDLFPDLGAGFVVKLLDEYNDNVEEVTIHLLENSLPTHLAGADRSEPLPISTSAPQSHLPPRSSQQLPERRNVFDDDDFDKLAVDTSRLHIGRRYQNLTADKVLSDRSKAPAKSHILAALAAFDSDDDERDDTYDFEDVGASVDTAAPDGDANSDLSNKNEEALFRAFSMSPDVFSRDSETKRGKARAALKSETGMTDEAIEGWGIMMGRDPKRLRRLEAKFSTFQGQQKQLQSTAWKNSPAGSADEGSSDGGRGSFGGRGRGQDRGRGGRGRGRGGGRGGGNVAGPSDDKSTQISRQRKEANKSSSANHNRKAQRDKKMARGGFTDQVVRSVCRRFNDSALTCLRTVTIKVCDKRDKSDITRTSMVQHVRTVRIVQIDSCSVMIRDRAIHNFRDALDELSQFLGLRCVLLRFLYWDYIDLRALDTEPESALSAVEPLNMLYRLFDVTSKMTLSELDLRGVPTIHAPLTRDPRFTQTMRTVEDLRLHFDVWLPDPDWLDDQHANPQDFPVSKKAYAFVHNLKGWIGQNQANLNRLYICFADYVGYYPKLDLQIVNYPRLKILELSCVTLSHYAQIDWILAHKDTLTTLYLTECPILVHVETRMVLDDELYPIAGKVAASITHAANDMMWHHILILFRTQLTHLKDCKVDFIDGDLYPPKISGMVPLHYQTYFFGAIETSEVSKRVGVENHGPYTQLMLQTGNLGVTAGMEQSTS</sequence>
<comment type="caution">
    <text evidence="3">The sequence shown here is derived from an EMBL/GenBank/DDBJ whole genome shotgun (WGS) entry which is preliminary data.</text>
</comment>
<feature type="region of interest" description="Disordered" evidence="1">
    <location>
        <begin position="557"/>
        <end position="655"/>
    </location>
</feature>
<feature type="compositionally biased region" description="Gly residues" evidence="1">
    <location>
        <begin position="583"/>
        <end position="594"/>
    </location>
</feature>
<feature type="region of interest" description="Disordered" evidence="1">
    <location>
        <begin position="508"/>
        <end position="527"/>
    </location>
</feature>
<dbReference type="STRING" id="5454.A0A163GSV9"/>
<dbReference type="PANTHER" id="PTHR21494:SF0">
    <property type="entry name" value="ACTIVATING SIGNAL COINTEGRATOR 1 COMPLEX SUBUNIT 2"/>
    <property type="match status" value="1"/>
</dbReference>
<feature type="compositionally biased region" description="Basic and acidic residues" evidence="1">
    <location>
        <begin position="621"/>
        <end position="636"/>
    </location>
</feature>
<accession>A0A163GSV9</accession>
<dbReference type="CDD" id="cd14364">
    <property type="entry name" value="CUE_ASCC2"/>
    <property type="match status" value="1"/>
</dbReference>
<dbReference type="InterPro" id="IPR009060">
    <property type="entry name" value="UBA-like_sf"/>
</dbReference>
<dbReference type="Pfam" id="PF02845">
    <property type="entry name" value="CUE"/>
    <property type="match status" value="1"/>
</dbReference>
<feature type="compositionally biased region" description="Polar residues" evidence="1">
    <location>
        <begin position="383"/>
        <end position="400"/>
    </location>
</feature>
<dbReference type="InterPro" id="IPR003892">
    <property type="entry name" value="CUE"/>
</dbReference>
<dbReference type="PROSITE" id="PS51140">
    <property type="entry name" value="CUE"/>
    <property type="match status" value="1"/>
</dbReference>
<reference evidence="3 4" key="1">
    <citation type="journal article" date="2016" name="Sci. Rep.">
        <title>Draft genome sequencing and secretome analysis of fungal phytopathogen Ascochyta rabiei provides insight into the necrotrophic effector repertoire.</title>
        <authorList>
            <person name="Verma S."/>
            <person name="Gazara R.K."/>
            <person name="Nizam S."/>
            <person name="Parween S."/>
            <person name="Chattopadhyay D."/>
            <person name="Verma P.K."/>
        </authorList>
    </citation>
    <scope>NUCLEOTIDE SEQUENCE [LARGE SCALE GENOMIC DNA]</scope>
    <source>
        <strain evidence="3 4">ArDII</strain>
    </source>
</reference>
<feature type="compositionally biased region" description="Basic residues" evidence="1">
    <location>
        <begin position="643"/>
        <end position="654"/>
    </location>
</feature>
<dbReference type="GO" id="GO:0043130">
    <property type="term" value="F:ubiquitin binding"/>
    <property type="evidence" value="ECO:0007669"/>
    <property type="project" value="InterPro"/>
</dbReference>
<feature type="region of interest" description="Disordered" evidence="1">
    <location>
        <begin position="373"/>
        <end position="404"/>
    </location>
</feature>
<feature type="domain" description="CUE" evidence="2">
    <location>
        <begin position="325"/>
        <end position="368"/>
    </location>
</feature>
<evidence type="ECO:0000313" key="4">
    <source>
        <dbReference type="Proteomes" id="UP000076837"/>
    </source>
</evidence>
<protein>
    <recommendedName>
        <fullName evidence="2">CUE domain-containing protein</fullName>
    </recommendedName>
</protein>
<gene>
    <name evidence="3" type="ORF">ST47_g3849</name>
</gene>
<proteinExistence type="predicted"/>
<organism evidence="3 4">
    <name type="scientific">Didymella rabiei</name>
    <name type="common">Chickpea ascochyta blight fungus</name>
    <name type="synonym">Mycosphaerella rabiei</name>
    <dbReference type="NCBI Taxonomy" id="5454"/>
    <lineage>
        <taxon>Eukaryota</taxon>
        <taxon>Fungi</taxon>
        <taxon>Dikarya</taxon>
        <taxon>Ascomycota</taxon>
        <taxon>Pezizomycotina</taxon>
        <taxon>Dothideomycetes</taxon>
        <taxon>Pleosporomycetidae</taxon>
        <taxon>Pleosporales</taxon>
        <taxon>Pleosporineae</taxon>
        <taxon>Didymellaceae</taxon>
        <taxon>Ascochyta</taxon>
    </lineage>
</organism>
<name>A0A163GSV9_DIDRA</name>
<dbReference type="InterPro" id="IPR041800">
    <property type="entry name" value="ASCC2_CUE"/>
</dbReference>
<dbReference type="InterPro" id="IPR052586">
    <property type="entry name" value="ASCC2"/>
</dbReference>
<keyword evidence="4" id="KW-1185">Reference proteome</keyword>
<feature type="compositionally biased region" description="Polar residues" evidence="1">
    <location>
        <begin position="557"/>
        <end position="575"/>
    </location>
</feature>
<dbReference type="AlphaFoldDB" id="A0A163GSV9"/>
<dbReference type="Proteomes" id="UP000076837">
    <property type="component" value="Unassembled WGS sequence"/>
</dbReference>
<evidence type="ECO:0000256" key="1">
    <source>
        <dbReference type="SAM" id="MobiDB-lite"/>
    </source>
</evidence>
<evidence type="ECO:0000313" key="3">
    <source>
        <dbReference type="EMBL" id="KZM24996.1"/>
    </source>
</evidence>
<dbReference type="Gene3D" id="1.10.8.10">
    <property type="entry name" value="DNA helicase RuvA subunit, C-terminal domain"/>
    <property type="match status" value="1"/>
</dbReference>
<dbReference type="SMART" id="SM00546">
    <property type="entry name" value="CUE"/>
    <property type="match status" value="1"/>
</dbReference>
<evidence type="ECO:0000259" key="2">
    <source>
        <dbReference type="PROSITE" id="PS51140"/>
    </source>
</evidence>
<dbReference type="PANTHER" id="PTHR21494">
    <property type="entry name" value="ACTIVATING SIGNAL COINTEGRATOR 1 COMPLEX SUBUNIT 2 ASC-1 COMPLEX SUBUNIT P100"/>
    <property type="match status" value="1"/>
</dbReference>